<keyword evidence="2" id="KW-1185">Reference proteome</keyword>
<name>A0ABT8XS20_9GAMM</name>
<proteinExistence type="predicted"/>
<dbReference type="RefSeq" id="WP_208725206.1">
    <property type="nucleotide sequence ID" value="NZ_CP024636.1"/>
</dbReference>
<accession>A0ABT8XS20</accession>
<evidence type="ECO:0000313" key="2">
    <source>
        <dbReference type="Proteomes" id="UP001171299"/>
    </source>
</evidence>
<dbReference type="Proteomes" id="UP001171299">
    <property type="component" value="Unassembled WGS sequence"/>
</dbReference>
<sequence>MDKSVKPVLGDTIYFEAWDKYQIGRLEKSAIICEDGDTIEGESLEEVTVIGVITWVITRTRDGEGPTI</sequence>
<protein>
    <submittedName>
        <fullName evidence="1">Uncharacterized protein</fullName>
    </submittedName>
</protein>
<evidence type="ECO:0000313" key="1">
    <source>
        <dbReference type="EMBL" id="MDO6406246.1"/>
    </source>
</evidence>
<dbReference type="EMBL" id="JAUOOM010000005">
    <property type="protein sequence ID" value="MDO6406246.1"/>
    <property type="molecule type" value="Genomic_DNA"/>
</dbReference>
<gene>
    <name evidence="1" type="ORF">Q3404_06620</name>
</gene>
<reference evidence="1" key="1">
    <citation type="submission" date="2023-07" db="EMBL/GenBank/DDBJ databases">
        <title>The extreme plant-growth-promoting properties of Pantoea phytobeneficialis PF55 revealed by functional and genomic analysis.</title>
        <authorList>
            <person name="Nascimento F.X."/>
            <person name="Marcio R.J."/>
        </authorList>
    </citation>
    <scope>NUCLEOTIDE SEQUENCE</scope>
    <source>
        <strain evidence="1">PF55</strain>
    </source>
</reference>
<organism evidence="1 2">
    <name type="scientific">Pantoea phytobeneficialis</name>
    <dbReference type="NCBI Taxonomy" id="2052056"/>
    <lineage>
        <taxon>Bacteria</taxon>
        <taxon>Pseudomonadati</taxon>
        <taxon>Pseudomonadota</taxon>
        <taxon>Gammaproteobacteria</taxon>
        <taxon>Enterobacterales</taxon>
        <taxon>Erwiniaceae</taxon>
        <taxon>Pantoea</taxon>
    </lineage>
</organism>
<comment type="caution">
    <text evidence="1">The sequence shown here is derived from an EMBL/GenBank/DDBJ whole genome shotgun (WGS) entry which is preliminary data.</text>
</comment>